<sequence>MKNKDKLLFILICTIILVFTTNALASDTDWKYYETDSFVIFYPQGYEWQAEEVLYYLEEYQSEVREVTGNAGQLKTTVIVQDMGNESNGMADPIAVKVDIYTNNPSTYSAMSGIENNQSWLRSVSVHEFTHIAQLTNSSGLAGKLSYLFGNIYSPNLIPYIPLWMVEGITVYQESQITPYEGRLNTGYYDALIATKAKEDKLPSISEATYPHSHYPRGQWYLYGGEFFEYLAKEYGEDKIAQFFKLNGSDTSAPYGIFFPSLTLDKSARVVYGKNFPQLFEDWKEEAKQDYQSWQVDGQQVLENKSGRIYNLVAAYNKIYYLKELRSTPAPFNSKLNLVLTEYDPNSNKEKPLQVMKSSSATSIQIVGDKIYYSLLDLDRGFANVKQSGRGTLGVLYSYDLATTKSNEIFRDDFKDFVVLDTGEIIYSKDNKEEFGSELWRYSSTGKEKLAITEELISEITHYQDKFIVVAKNRVGSWNISYLELEKDKVSLDPIINTPYTEEFIKVVDDKVYFTANYDGHHSVYSYDLLSKELAQITTGAYSVDGIPYQDNYYFVSLTADGEGIFRKDLEFKSVTIPAVEELRTLNIEFDRKVKEGSAIFKNLSYLFKPYIRFPFLMGEDALGKNYYWINYFDNFSFTYGTKLFNSLNLTVSNFEDDEDENKRSTELSLDYPLYSSKLSGLSSINLGYSTDFNEDSIPKLAVSFSYPRQDISLSSEVNLKVDGSTNTRFDYRYIFNNSSLAFKAKRYDNFDGKESIRSFDMAEADNSYQLSGDYIHKLIEVRNGLWSPNIFFGDIYGSVFIDYTHELEGDNYDLSGGYEFLVEMGTFNYLSLIPRLGITTDGKEVKGYLGFKIEL</sequence>
<proteinExistence type="predicted"/>
<dbReference type="RefSeq" id="WP_068715698.1">
    <property type="nucleotide sequence ID" value="NZ_LWDV01000007.1"/>
</dbReference>
<keyword evidence="3" id="KW-1185">Reference proteome</keyword>
<accession>A0A1C0ABF7</accession>
<dbReference type="Proteomes" id="UP000093514">
    <property type="component" value="Unassembled WGS sequence"/>
</dbReference>
<reference evidence="2 3" key="2">
    <citation type="submission" date="2016-08" db="EMBL/GenBank/DDBJ databases">
        <title>Orenia metallireducens sp. nov. strain Z6, a Novel Metal-reducing Firmicute from the Deep Subsurface.</title>
        <authorList>
            <person name="Maxim B.I."/>
            <person name="Kenneth K."/>
            <person name="Flynn T.M."/>
            <person name="Oloughlin E.J."/>
            <person name="Locke R.A."/>
            <person name="Weber J.R."/>
            <person name="Egan S.M."/>
            <person name="Mackie R.I."/>
            <person name="Cann I.K."/>
        </authorList>
    </citation>
    <scope>NUCLEOTIDE SEQUENCE [LARGE SCALE GENOMIC DNA]</scope>
    <source>
        <strain evidence="2 3">Z6</strain>
    </source>
</reference>
<dbReference type="AlphaFoldDB" id="A0A1C0ABF7"/>
<protein>
    <recommendedName>
        <fullName evidence="4">WD40-like Beta Propeller Repeat</fullName>
    </recommendedName>
</protein>
<keyword evidence="1" id="KW-0732">Signal</keyword>
<evidence type="ECO:0008006" key="4">
    <source>
        <dbReference type="Google" id="ProtNLM"/>
    </source>
</evidence>
<name>A0A1C0ABF7_9FIRM</name>
<comment type="caution">
    <text evidence="2">The sequence shown here is derived from an EMBL/GenBank/DDBJ whole genome shotgun (WGS) entry which is preliminary data.</text>
</comment>
<gene>
    <name evidence="2" type="ORF">U472_03850</name>
</gene>
<dbReference type="SUPFAM" id="SSF69304">
    <property type="entry name" value="Tricorn protease N-terminal domain"/>
    <property type="match status" value="1"/>
</dbReference>
<reference evidence="3" key="1">
    <citation type="submission" date="2016-07" db="EMBL/GenBank/DDBJ databases">
        <authorList>
            <person name="Florea S."/>
            <person name="Webb J.S."/>
            <person name="Jaromczyk J."/>
            <person name="Schardl C.L."/>
        </authorList>
    </citation>
    <scope>NUCLEOTIDE SEQUENCE [LARGE SCALE GENOMIC DNA]</scope>
    <source>
        <strain evidence="3">Z6</strain>
    </source>
</reference>
<organism evidence="2 3">
    <name type="scientific">Orenia metallireducens</name>
    <dbReference type="NCBI Taxonomy" id="1413210"/>
    <lineage>
        <taxon>Bacteria</taxon>
        <taxon>Bacillati</taxon>
        <taxon>Bacillota</taxon>
        <taxon>Clostridia</taxon>
        <taxon>Halanaerobiales</taxon>
        <taxon>Halobacteroidaceae</taxon>
        <taxon>Orenia</taxon>
    </lineage>
</organism>
<feature type="chain" id="PRO_5008642969" description="WD40-like Beta Propeller Repeat" evidence="1">
    <location>
        <begin position="26"/>
        <end position="856"/>
    </location>
</feature>
<dbReference type="EMBL" id="LWDV01000007">
    <property type="protein sequence ID" value="OCL27696.1"/>
    <property type="molecule type" value="Genomic_DNA"/>
</dbReference>
<evidence type="ECO:0000256" key="1">
    <source>
        <dbReference type="SAM" id="SignalP"/>
    </source>
</evidence>
<feature type="signal peptide" evidence="1">
    <location>
        <begin position="1"/>
        <end position="25"/>
    </location>
</feature>
<evidence type="ECO:0000313" key="2">
    <source>
        <dbReference type="EMBL" id="OCL27696.1"/>
    </source>
</evidence>
<evidence type="ECO:0000313" key="3">
    <source>
        <dbReference type="Proteomes" id="UP000093514"/>
    </source>
</evidence>
<dbReference type="OrthoDB" id="367789at2"/>